<dbReference type="OrthoDB" id="8196230at2759"/>
<evidence type="ECO:0000256" key="2">
    <source>
        <dbReference type="SAM" id="SignalP"/>
    </source>
</evidence>
<name>A0A8B8GM85_9HEMI</name>
<sequence length="98" mass="11544">MALQRNLTLALCLALYFTIEWAHGSKLRKQRETTIMKFMKLLFYRLIYGFAKMIGMGEVAEEFGDGVLAPPDSDYRQEDADDDYYDDNKNDDYNYDIY</sequence>
<dbReference type="AlphaFoldDB" id="A0A8B8GM85"/>
<evidence type="ECO:0000256" key="1">
    <source>
        <dbReference type="SAM" id="MobiDB-lite"/>
    </source>
</evidence>
<dbReference type="GeneID" id="112692904"/>
<accession>A0A8B8GM85</accession>
<reference evidence="4" key="1">
    <citation type="submission" date="2025-08" db="UniProtKB">
        <authorList>
            <consortium name="RefSeq"/>
        </authorList>
    </citation>
    <scope>IDENTIFICATION</scope>
    <source>
        <tissue evidence="4">Whole body</tissue>
    </source>
</reference>
<protein>
    <submittedName>
        <fullName evidence="4">Uncharacterized protein LOC112692904</fullName>
    </submittedName>
</protein>
<keyword evidence="2" id="KW-0732">Signal</keyword>
<evidence type="ECO:0000313" key="3">
    <source>
        <dbReference type="Proteomes" id="UP000694846"/>
    </source>
</evidence>
<keyword evidence="3" id="KW-1185">Reference proteome</keyword>
<proteinExistence type="predicted"/>
<feature type="signal peptide" evidence="2">
    <location>
        <begin position="1"/>
        <end position="24"/>
    </location>
</feature>
<feature type="chain" id="PRO_5034520947" evidence="2">
    <location>
        <begin position="25"/>
        <end position="98"/>
    </location>
</feature>
<feature type="region of interest" description="Disordered" evidence="1">
    <location>
        <begin position="69"/>
        <end position="98"/>
    </location>
</feature>
<dbReference type="RefSeq" id="XP_025423512.1">
    <property type="nucleotide sequence ID" value="XM_025567727.1"/>
</dbReference>
<gene>
    <name evidence="4" type="primary">LOC112692904</name>
</gene>
<evidence type="ECO:0000313" key="4">
    <source>
        <dbReference type="RefSeq" id="XP_025423512.1"/>
    </source>
</evidence>
<dbReference type="Proteomes" id="UP000694846">
    <property type="component" value="Unplaced"/>
</dbReference>
<organism evidence="3 4">
    <name type="scientific">Sipha flava</name>
    <name type="common">yellow sugarcane aphid</name>
    <dbReference type="NCBI Taxonomy" id="143950"/>
    <lineage>
        <taxon>Eukaryota</taxon>
        <taxon>Metazoa</taxon>
        <taxon>Ecdysozoa</taxon>
        <taxon>Arthropoda</taxon>
        <taxon>Hexapoda</taxon>
        <taxon>Insecta</taxon>
        <taxon>Pterygota</taxon>
        <taxon>Neoptera</taxon>
        <taxon>Paraneoptera</taxon>
        <taxon>Hemiptera</taxon>
        <taxon>Sternorrhyncha</taxon>
        <taxon>Aphidomorpha</taxon>
        <taxon>Aphidoidea</taxon>
        <taxon>Aphididae</taxon>
        <taxon>Sipha</taxon>
    </lineage>
</organism>